<feature type="transmembrane region" description="Helical" evidence="6">
    <location>
        <begin position="76"/>
        <end position="99"/>
    </location>
</feature>
<gene>
    <name evidence="8" type="ORF">NV381_17615</name>
</gene>
<evidence type="ECO:0000256" key="4">
    <source>
        <dbReference type="ARBA" id="ARBA00022989"/>
    </source>
</evidence>
<comment type="similarity">
    <text evidence="2">Belongs to the GtrA family.</text>
</comment>
<evidence type="ECO:0000256" key="5">
    <source>
        <dbReference type="ARBA" id="ARBA00023136"/>
    </source>
</evidence>
<dbReference type="PANTHER" id="PTHR38459">
    <property type="entry name" value="PROPHAGE BACTOPRENOL-LINKED GLUCOSE TRANSLOCASE HOMOLOG"/>
    <property type="match status" value="1"/>
</dbReference>
<keyword evidence="4 6" id="KW-1133">Transmembrane helix</keyword>
<accession>A0ABT1YIL3</accession>
<keyword evidence="5 6" id="KW-0472">Membrane</keyword>
<protein>
    <submittedName>
        <fullName evidence="8">GtrA family protein</fullName>
    </submittedName>
</protein>
<dbReference type="RefSeq" id="WP_258214599.1">
    <property type="nucleotide sequence ID" value="NZ_JANQBD010000012.1"/>
</dbReference>
<evidence type="ECO:0000256" key="6">
    <source>
        <dbReference type="SAM" id="Phobius"/>
    </source>
</evidence>
<organism evidence="8 9">
    <name type="scientific">Paenibacillus radicis</name>
    <name type="common">ex Xue et al. 2023</name>
    <dbReference type="NCBI Taxonomy" id="2972489"/>
    <lineage>
        <taxon>Bacteria</taxon>
        <taxon>Bacillati</taxon>
        <taxon>Bacillota</taxon>
        <taxon>Bacilli</taxon>
        <taxon>Bacillales</taxon>
        <taxon>Paenibacillaceae</taxon>
        <taxon>Paenibacillus</taxon>
    </lineage>
</organism>
<evidence type="ECO:0000313" key="8">
    <source>
        <dbReference type="EMBL" id="MCR8633023.1"/>
    </source>
</evidence>
<comment type="subcellular location">
    <subcellularLocation>
        <location evidence="1">Membrane</location>
        <topology evidence="1">Multi-pass membrane protein</topology>
    </subcellularLocation>
</comment>
<feature type="transmembrane region" description="Helical" evidence="6">
    <location>
        <begin position="105"/>
        <end position="122"/>
    </location>
</feature>
<evidence type="ECO:0000313" key="9">
    <source>
        <dbReference type="Proteomes" id="UP001300012"/>
    </source>
</evidence>
<reference evidence="8 9" key="1">
    <citation type="submission" date="2022-08" db="EMBL/GenBank/DDBJ databases">
        <title>Paenibacillus endoradicis sp. nov., Paenibacillus radicibacter sp. nov and Paenibacillus pararadicis sp. nov., three cold-adapted plant growth-promoting bacteria isolated from root of Larix gmelinii in Great Khingan.</title>
        <authorList>
            <person name="Xue H."/>
        </authorList>
    </citation>
    <scope>NUCLEOTIDE SEQUENCE [LARGE SCALE GENOMIC DNA]</scope>
    <source>
        <strain evidence="8 9">N5-1-1-5</strain>
    </source>
</reference>
<feature type="transmembrane region" description="Helical" evidence="6">
    <location>
        <begin position="31"/>
        <end position="55"/>
    </location>
</feature>
<evidence type="ECO:0000259" key="7">
    <source>
        <dbReference type="Pfam" id="PF04138"/>
    </source>
</evidence>
<evidence type="ECO:0000256" key="3">
    <source>
        <dbReference type="ARBA" id="ARBA00022692"/>
    </source>
</evidence>
<evidence type="ECO:0000256" key="1">
    <source>
        <dbReference type="ARBA" id="ARBA00004141"/>
    </source>
</evidence>
<comment type="caution">
    <text evidence="8">The sequence shown here is derived from an EMBL/GenBank/DDBJ whole genome shotgun (WGS) entry which is preliminary data.</text>
</comment>
<proteinExistence type="inferred from homology"/>
<dbReference type="EMBL" id="JANQBD010000012">
    <property type="protein sequence ID" value="MCR8633023.1"/>
    <property type="molecule type" value="Genomic_DNA"/>
</dbReference>
<evidence type="ECO:0000256" key="2">
    <source>
        <dbReference type="ARBA" id="ARBA00009399"/>
    </source>
</evidence>
<keyword evidence="9" id="KW-1185">Reference proteome</keyword>
<keyword evidence="3 6" id="KW-0812">Transmembrane</keyword>
<dbReference type="Pfam" id="PF04138">
    <property type="entry name" value="GtrA_DPMS_TM"/>
    <property type="match status" value="1"/>
</dbReference>
<sequence>MKFSFELEQRIIQFVKFNIIGLCNTAVDFSVFVAATWLGLPAVGAQLIAYGAGMLNSYYWNGRWTFGSIQSSQPALIFRFLMLNGFLLGFSTIAVMLLAKLVPVLAAKIAVICTTVVLNYLGSRSWIYRLNKES</sequence>
<dbReference type="Proteomes" id="UP001300012">
    <property type="component" value="Unassembled WGS sequence"/>
</dbReference>
<dbReference type="InterPro" id="IPR051401">
    <property type="entry name" value="GtrA_CellWall_Glycosyl"/>
</dbReference>
<name>A0ABT1YIL3_9BACL</name>
<dbReference type="InterPro" id="IPR007267">
    <property type="entry name" value="GtrA_DPMS_TM"/>
</dbReference>
<feature type="domain" description="GtrA/DPMS transmembrane" evidence="7">
    <location>
        <begin position="16"/>
        <end position="127"/>
    </location>
</feature>
<dbReference type="PANTHER" id="PTHR38459:SF1">
    <property type="entry name" value="PROPHAGE BACTOPRENOL-LINKED GLUCOSE TRANSLOCASE HOMOLOG"/>
    <property type="match status" value="1"/>
</dbReference>